<evidence type="ECO:0000256" key="2">
    <source>
        <dbReference type="SAM" id="Phobius"/>
    </source>
</evidence>
<proteinExistence type="predicted"/>
<accession>A0A836C820</accession>
<keyword evidence="5" id="KW-1185">Reference proteome</keyword>
<organism evidence="4 5">
    <name type="scientific">Tribonema minus</name>
    <dbReference type="NCBI Taxonomy" id="303371"/>
    <lineage>
        <taxon>Eukaryota</taxon>
        <taxon>Sar</taxon>
        <taxon>Stramenopiles</taxon>
        <taxon>Ochrophyta</taxon>
        <taxon>PX clade</taxon>
        <taxon>Xanthophyceae</taxon>
        <taxon>Tribonematales</taxon>
        <taxon>Tribonemataceae</taxon>
        <taxon>Tribonema</taxon>
    </lineage>
</organism>
<dbReference type="AlphaFoldDB" id="A0A836C820"/>
<keyword evidence="2" id="KW-1133">Transmembrane helix</keyword>
<name>A0A836C820_9STRA</name>
<keyword evidence="3" id="KW-0732">Signal</keyword>
<comment type="caution">
    <text evidence="4">The sequence shown here is derived from an EMBL/GenBank/DDBJ whole genome shotgun (WGS) entry which is preliminary data.</text>
</comment>
<feature type="compositionally biased region" description="Low complexity" evidence="1">
    <location>
        <begin position="387"/>
        <end position="397"/>
    </location>
</feature>
<evidence type="ECO:0000256" key="1">
    <source>
        <dbReference type="SAM" id="MobiDB-lite"/>
    </source>
</evidence>
<evidence type="ECO:0000313" key="4">
    <source>
        <dbReference type="EMBL" id="KAG5176094.1"/>
    </source>
</evidence>
<feature type="compositionally biased region" description="Acidic residues" evidence="1">
    <location>
        <begin position="98"/>
        <end position="109"/>
    </location>
</feature>
<feature type="region of interest" description="Disordered" evidence="1">
    <location>
        <begin position="41"/>
        <end position="111"/>
    </location>
</feature>
<gene>
    <name evidence="4" type="ORF">JKP88DRAFT_336666</name>
</gene>
<evidence type="ECO:0000313" key="5">
    <source>
        <dbReference type="Proteomes" id="UP000664859"/>
    </source>
</evidence>
<keyword evidence="2" id="KW-0812">Transmembrane</keyword>
<feature type="region of interest" description="Disordered" evidence="1">
    <location>
        <begin position="356"/>
        <end position="407"/>
    </location>
</feature>
<sequence>MRRSIRAAVGGAWLLLSLLTIGLTASGDAAALPPLARHTEAHQQRVLQSDARLPPLRLSQRDEREADSDERKDEHQQRVLQSDARLPPLRLSQRDEREADSDERKDDEDAQQKLKQLLQITLPHEGTIWNVDDQQEVSWVKPTWVKHVDVVLVALKLGFTPRRSLIASKTPLSSMSLFPLPYVRPDLVSDNESVDDFMWYIAVEAVPSGPSAQASSNLSSLSAHQLHSEPFTMRAGQPPQQANAASMGFSLKAGGLGGVVFVGVVVTVLLSMCCWRQYRRYASCRIMKKLAEVVITSTCGTKHWKSAGHVLLAAIPQAASRRRRDQATPRRCLPHSRGGCGGAPYDAQGALPQPPCGIAHAVGSRPRHRCGDARRRRGADPPPPSQTPLNPTLLNPPRAASSAHASLTPSLPSVRACRRRRRHCCRRCRRSSPVEAIVCGPDGGGGRRAKSAGAAAVAPPSRSSSFGGSFKWPFAWPKWRGELVTAAAVASPGSYAAAATVAQPLAELPPAAAAVAAAAAQRHRRTRTFAATPPRAHAATRAHCDAELGL</sequence>
<evidence type="ECO:0000256" key="3">
    <source>
        <dbReference type="SAM" id="SignalP"/>
    </source>
</evidence>
<feature type="transmembrane region" description="Helical" evidence="2">
    <location>
        <begin position="253"/>
        <end position="275"/>
    </location>
</feature>
<feature type="chain" id="PRO_5032715337" evidence="3">
    <location>
        <begin position="32"/>
        <end position="550"/>
    </location>
</feature>
<dbReference type="Proteomes" id="UP000664859">
    <property type="component" value="Unassembled WGS sequence"/>
</dbReference>
<protein>
    <submittedName>
        <fullName evidence="4">Uncharacterized protein</fullName>
    </submittedName>
</protein>
<feature type="compositionally biased region" description="Basic and acidic residues" evidence="1">
    <location>
        <begin position="59"/>
        <end position="77"/>
    </location>
</feature>
<dbReference type="EMBL" id="JAFCMP010000541">
    <property type="protein sequence ID" value="KAG5176094.1"/>
    <property type="molecule type" value="Genomic_DNA"/>
</dbReference>
<feature type="signal peptide" evidence="3">
    <location>
        <begin position="1"/>
        <end position="31"/>
    </location>
</feature>
<keyword evidence="2" id="KW-0472">Membrane</keyword>
<reference evidence="4" key="1">
    <citation type="submission" date="2021-02" db="EMBL/GenBank/DDBJ databases">
        <title>First Annotated Genome of the Yellow-green Alga Tribonema minus.</title>
        <authorList>
            <person name="Mahan K.M."/>
        </authorList>
    </citation>
    <scope>NUCLEOTIDE SEQUENCE</scope>
    <source>
        <strain evidence="4">UTEX B ZZ1240</strain>
    </source>
</reference>